<dbReference type="PANTHER" id="PTHR12558:SF13">
    <property type="entry name" value="CELL DIVISION CYCLE PROTEIN 27 HOMOLOG"/>
    <property type="match status" value="1"/>
</dbReference>
<name>X0ZBU6_9ZZZZ</name>
<protein>
    <submittedName>
        <fullName evidence="2">Uncharacterized protein</fullName>
    </submittedName>
</protein>
<proteinExistence type="predicted"/>
<keyword evidence="1" id="KW-0812">Transmembrane</keyword>
<feature type="transmembrane region" description="Helical" evidence="1">
    <location>
        <begin position="326"/>
        <end position="345"/>
    </location>
</feature>
<gene>
    <name evidence="2" type="ORF">S01H4_01112</name>
</gene>
<reference evidence="2" key="1">
    <citation type="journal article" date="2014" name="Front. Microbiol.">
        <title>High frequency of phylogenetically diverse reductive dehalogenase-homologous genes in deep subseafloor sedimentary metagenomes.</title>
        <authorList>
            <person name="Kawai M."/>
            <person name="Futagami T."/>
            <person name="Toyoda A."/>
            <person name="Takaki Y."/>
            <person name="Nishi S."/>
            <person name="Hori S."/>
            <person name="Arai W."/>
            <person name="Tsubouchi T."/>
            <person name="Morono Y."/>
            <person name="Uchiyama I."/>
            <person name="Ito T."/>
            <person name="Fujiyama A."/>
            <person name="Inagaki F."/>
            <person name="Takami H."/>
        </authorList>
    </citation>
    <scope>NUCLEOTIDE SEQUENCE</scope>
    <source>
        <strain evidence="2">Expedition CK06-06</strain>
    </source>
</reference>
<dbReference type="InterPro" id="IPR019734">
    <property type="entry name" value="TPR_rpt"/>
</dbReference>
<dbReference type="SMART" id="SM00028">
    <property type="entry name" value="TPR"/>
    <property type="match status" value="5"/>
</dbReference>
<evidence type="ECO:0000313" key="2">
    <source>
        <dbReference type="EMBL" id="GAG67030.1"/>
    </source>
</evidence>
<dbReference type="Gene3D" id="1.25.40.10">
    <property type="entry name" value="Tetratricopeptide repeat domain"/>
    <property type="match status" value="1"/>
</dbReference>
<feature type="transmembrane region" description="Helical" evidence="1">
    <location>
        <begin position="37"/>
        <end position="56"/>
    </location>
</feature>
<dbReference type="Pfam" id="PF13414">
    <property type="entry name" value="TPR_11"/>
    <property type="match status" value="1"/>
</dbReference>
<dbReference type="EMBL" id="BART01000188">
    <property type="protein sequence ID" value="GAG67030.1"/>
    <property type="molecule type" value="Genomic_DNA"/>
</dbReference>
<feature type="transmembrane region" description="Helical" evidence="1">
    <location>
        <begin position="12"/>
        <end position="31"/>
    </location>
</feature>
<feature type="transmembrane region" description="Helical" evidence="1">
    <location>
        <begin position="351"/>
        <end position="371"/>
    </location>
</feature>
<keyword evidence="1" id="KW-1133">Transmembrane helix</keyword>
<feature type="transmembrane region" description="Helical" evidence="1">
    <location>
        <begin position="76"/>
        <end position="94"/>
    </location>
</feature>
<dbReference type="Pfam" id="PF13432">
    <property type="entry name" value="TPR_16"/>
    <property type="match status" value="1"/>
</dbReference>
<sequence length="372" mass="43242">MNKKITLFKGINLINFCALMLLFLIPFFIFIGKKNIAIIFADFAYGFLILSLILVISEKIKSKIIIEKRVKIFNSLLFLLIFLLFFTPLVQSVYKIYKLNVQNKIISDASIYLEKGKSFLDNAEYDDAIKELEKAIEIDDRNFKSYYLIGRAFYKKGDYENAKNHLLKAVGIKGDDFSSNILLSVVFENLGDYDKAIVQYKIAKDLRSGDFGVHYGLGRTFYKMGKIYKALDELLIADKKNSGNFEVNFVLGKINYERGDYENSLRYFRICESIDPENRKVQDYLNYWKEYENGAYLIKFFGVAMTFFALSNILILYNLSIEKFKFISPTIFFTILQIILIYLFHDSLIQVILILLFTSIVLFIANLISTFL</sequence>
<organism evidence="2">
    <name type="scientific">marine sediment metagenome</name>
    <dbReference type="NCBI Taxonomy" id="412755"/>
    <lineage>
        <taxon>unclassified sequences</taxon>
        <taxon>metagenomes</taxon>
        <taxon>ecological metagenomes</taxon>
    </lineage>
</organism>
<dbReference type="InterPro" id="IPR011990">
    <property type="entry name" value="TPR-like_helical_dom_sf"/>
</dbReference>
<keyword evidence="1" id="KW-0472">Membrane</keyword>
<dbReference type="SUPFAM" id="SSF48452">
    <property type="entry name" value="TPR-like"/>
    <property type="match status" value="1"/>
</dbReference>
<comment type="caution">
    <text evidence="2">The sequence shown here is derived from an EMBL/GenBank/DDBJ whole genome shotgun (WGS) entry which is preliminary data.</text>
</comment>
<accession>X0ZBU6</accession>
<dbReference type="PANTHER" id="PTHR12558">
    <property type="entry name" value="CELL DIVISION CYCLE 16,23,27"/>
    <property type="match status" value="1"/>
</dbReference>
<feature type="transmembrane region" description="Helical" evidence="1">
    <location>
        <begin position="296"/>
        <end position="319"/>
    </location>
</feature>
<dbReference type="PROSITE" id="PS50005">
    <property type="entry name" value="TPR"/>
    <property type="match status" value="3"/>
</dbReference>
<evidence type="ECO:0000256" key="1">
    <source>
        <dbReference type="SAM" id="Phobius"/>
    </source>
</evidence>
<dbReference type="AlphaFoldDB" id="X0ZBU6"/>